<dbReference type="Proteomes" id="UP000219068">
    <property type="component" value="Unassembled WGS sequence"/>
</dbReference>
<dbReference type="Gene3D" id="3.10.450.50">
    <property type="match status" value="1"/>
</dbReference>
<name>A0A285TWA4_9PROT</name>
<evidence type="ECO:0000313" key="2">
    <source>
        <dbReference type="EMBL" id="SOC28029.1"/>
    </source>
</evidence>
<keyword evidence="1" id="KW-0732">Signal</keyword>
<dbReference type="InterPro" id="IPR020955">
    <property type="entry name" value="Uncharacterised_Atu4866"/>
</dbReference>
<dbReference type="SUPFAM" id="SSF54427">
    <property type="entry name" value="NTF2-like"/>
    <property type="match status" value="1"/>
</dbReference>
<organism evidence="2 3">
    <name type="scientific">Thalassospira xiamenensis</name>
    <dbReference type="NCBI Taxonomy" id="220697"/>
    <lineage>
        <taxon>Bacteria</taxon>
        <taxon>Pseudomonadati</taxon>
        <taxon>Pseudomonadota</taxon>
        <taxon>Alphaproteobacteria</taxon>
        <taxon>Rhodospirillales</taxon>
        <taxon>Thalassospiraceae</taxon>
        <taxon>Thalassospira</taxon>
    </lineage>
</organism>
<dbReference type="EMBL" id="OBMM01000006">
    <property type="protein sequence ID" value="SOC28029.1"/>
    <property type="molecule type" value="Genomic_DNA"/>
</dbReference>
<dbReference type="AlphaFoldDB" id="A0A285TWA4"/>
<dbReference type="InterPro" id="IPR032710">
    <property type="entry name" value="NTF2-like_dom_sf"/>
</dbReference>
<proteinExistence type="predicted"/>
<dbReference type="Pfam" id="PF11512">
    <property type="entry name" value="Atu4866"/>
    <property type="match status" value="1"/>
</dbReference>
<reference evidence="2 3" key="1">
    <citation type="submission" date="2017-08" db="EMBL/GenBank/DDBJ databases">
        <authorList>
            <person name="de Groot N.N."/>
        </authorList>
    </citation>
    <scope>NUCLEOTIDE SEQUENCE [LARGE SCALE GENOMIC DNA]</scope>
    <source>
        <strain evidence="2 3">USBA 78</strain>
    </source>
</reference>
<dbReference type="RefSeq" id="WP_249278140.1">
    <property type="nucleotide sequence ID" value="NZ_OBMM01000006.1"/>
</dbReference>
<dbReference type="InterPro" id="IPR038646">
    <property type="entry name" value="Atu4866-like_sf"/>
</dbReference>
<gene>
    <name evidence="2" type="ORF">SAMN05428964_10673</name>
</gene>
<dbReference type="Gene3D" id="2.40.128.290">
    <property type="entry name" value="Uncharacterised protein Atu4866, PF11512"/>
    <property type="match status" value="1"/>
</dbReference>
<feature type="chain" id="PRO_5012086419" evidence="1">
    <location>
        <begin position="22"/>
        <end position="273"/>
    </location>
</feature>
<protein>
    <submittedName>
        <fullName evidence="2">Protein Atu4866</fullName>
    </submittedName>
</protein>
<accession>A0A285TWA4</accession>
<feature type="signal peptide" evidence="1">
    <location>
        <begin position="1"/>
        <end position="21"/>
    </location>
</feature>
<evidence type="ECO:0000256" key="1">
    <source>
        <dbReference type="SAM" id="SignalP"/>
    </source>
</evidence>
<evidence type="ECO:0000313" key="3">
    <source>
        <dbReference type="Proteomes" id="UP000219068"/>
    </source>
</evidence>
<sequence length="273" mass="30525">MNPRILVFSLLCSAISTTAFGQSETAQSCPADGQNGPIMLHETWILDGWERAPGDPAFVFAEKLARYYDLEGPGVFYDDLAPDGKTARRAIDYGALWEGPFNNMRSAHHAISDGPDAIIGNSVASTTLEFVARLKAQDGAVTAIRDRSQLGWQCDGNRWVIRHEHNSARIVTEAEIAPYFQQTEEQSGMSEIQPSPYIGMWVTADNHVRQELRPDGRYAEARGNRENAYTGRYEIEGNRIEYWDDSGFTADGEFIDGILHHGGMIMHRQENNQ</sequence>